<evidence type="ECO:0000313" key="2">
    <source>
        <dbReference type="EMBL" id="CAD5207046.1"/>
    </source>
</evidence>
<feature type="coiled-coil region" evidence="1">
    <location>
        <begin position="170"/>
        <end position="282"/>
    </location>
</feature>
<sequence length="357" mass="42590">MQNDLIELAKEKNQLDQKLVSNTHTFKDVLIYCKRTIEKQDEQIERLDETIFSNEKLFEEKLVKERLKAQEEMEELKLSVDRLNSENLLMKTQLSNLEQMDLELKEMRQTVEDLRKELDEKNEKIGKRELKERELVIITTEKVRKELEKEFEEEITKVKREMRIQNMAHMEANQHLVKKAKSDLKKVEQERDTLLNSRRKFEADMEVMKADVRKINQEKKRVDVILNNFNKEAERKLRQCEERLADCEELRLRDAQESEDKVAKLNKELDELKMSSDEREIEFKKMKDQLETETSNRIEMAWKLTHQNQKITNLKDFLNTVLDTNNDNYIDLIMGENRTAVFGKLSIMVNAIPVLSV</sequence>
<keyword evidence="3" id="KW-1185">Reference proteome</keyword>
<dbReference type="Proteomes" id="UP000783686">
    <property type="component" value="Unassembled WGS sequence"/>
</dbReference>
<gene>
    <name evidence="2" type="ORF">BOKJ2_LOCUS1730</name>
</gene>
<keyword evidence="1" id="KW-0175">Coiled coil</keyword>
<protein>
    <submittedName>
        <fullName evidence="2">Uncharacterized protein</fullName>
    </submittedName>
</protein>
<name>A0A811JUV3_9BILA</name>
<dbReference type="AlphaFoldDB" id="A0A811JUV3"/>
<comment type="caution">
    <text evidence="2">The sequence shown here is derived from an EMBL/GenBank/DDBJ whole genome shotgun (WGS) entry which is preliminary data.</text>
</comment>
<dbReference type="Proteomes" id="UP000614601">
    <property type="component" value="Unassembled WGS sequence"/>
</dbReference>
<dbReference type="OrthoDB" id="5844433at2759"/>
<feature type="coiled-coil region" evidence="1">
    <location>
        <begin position="59"/>
        <end position="131"/>
    </location>
</feature>
<dbReference type="EMBL" id="CAJFCW020000001">
    <property type="protein sequence ID" value="CAG9084144.1"/>
    <property type="molecule type" value="Genomic_DNA"/>
</dbReference>
<dbReference type="EMBL" id="CAJFDH010000001">
    <property type="protein sequence ID" value="CAD5207046.1"/>
    <property type="molecule type" value="Genomic_DNA"/>
</dbReference>
<accession>A0A811JUV3</accession>
<proteinExistence type="predicted"/>
<reference evidence="2" key="1">
    <citation type="submission" date="2020-09" db="EMBL/GenBank/DDBJ databases">
        <authorList>
            <person name="Kikuchi T."/>
        </authorList>
    </citation>
    <scope>NUCLEOTIDE SEQUENCE</scope>
    <source>
        <strain evidence="2">SH1</strain>
    </source>
</reference>
<organism evidence="2 3">
    <name type="scientific">Bursaphelenchus okinawaensis</name>
    <dbReference type="NCBI Taxonomy" id="465554"/>
    <lineage>
        <taxon>Eukaryota</taxon>
        <taxon>Metazoa</taxon>
        <taxon>Ecdysozoa</taxon>
        <taxon>Nematoda</taxon>
        <taxon>Chromadorea</taxon>
        <taxon>Rhabditida</taxon>
        <taxon>Tylenchina</taxon>
        <taxon>Tylenchomorpha</taxon>
        <taxon>Aphelenchoidea</taxon>
        <taxon>Aphelenchoididae</taxon>
        <taxon>Bursaphelenchus</taxon>
    </lineage>
</organism>
<evidence type="ECO:0000313" key="3">
    <source>
        <dbReference type="Proteomes" id="UP000614601"/>
    </source>
</evidence>
<evidence type="ECO:0000256" key="1">
    <source>
        <dbReference type="SAM" id="Coils"/>
    </source>
</evidence>